<evidence type="ECO:0000259" key="2">
    <source>
        <dbReference type="Pfam" id="PF20041"/>
    </source>
</evidence>
<accession>A0A9E7D146</accession>
<dbReference type="Proteomes" id="UP000831290">
    <property type="component" value="Chromosome"/>
</dbReference>
<organism evidence="3 4">
    <name type="scientific">Abyssalbus ytuae</name>
    <dbReference type="NCBI Taxonomy" id="2926907"/>
    <lineage>
        <taxon>Bacteria</taxon>
        <taxon>Pseudomonadati</taxon>
        <taxon>Bacteroidota</taxon>
        <taxon>Flavobacteriia</taxon>
        <taxon>Flavobacteriales</taxon>
        <taxon>Flavobacteriaceae</taxon>
        <taxon>Abyssalbus</taxon>
    </lineage>
</organism>
<feature type="chain" id="PRO_5038630697" evidence="1">
    <location>
        <begin position="21"/>
        <end position="1657"/>
    </location>
</feature>
<dbReference type="Pfam" id="PF20041">
    <property type="entry name" value="DUF6443"/>
    <property type="match status" value="1"/>
</dbReference>
<proteinExistence type="predicted"/>
<dbReference type="NCBIfam" id="TIGR03696">
    <property type="entry name" value="Rhs_assc_core"/>
    <property type="match status" value="1"/>
</dbReference>
<keyword evidence="4" id="KW-1185">Reference proteome</keyword>
<protein>
    <submittedName>
        <fullName evidence="3">DUF6443 domain-containing protein</fullName>
    </submittedName>
</protein>
<dbReference type="KEGG" id="fbm:MQE35_06805"/>
<dbReference type="EMBL" id="CP094358">
    <property type="protein sequence ID" value="UOB19000.1"/>
    <property type="molecule type" value="Genomic_DNA"/>
</dbReference>
<dbReference type="Pfam" id="PF11617">
    <property type="entry name" value="Cu-binding_MopE"/>
    <property type="match status" value="1"/>
</dbReference>
<dbReference type="InterPro" id="IPR022385">
    <property type="entry name" value="Rhs_assc_core"/>
</dbReference>
<gene>
    <name evidence="3" type="ORF">MQE35_06805</name>
</gene>
<sequence length="1657" mass="182642">MKNSLGTLLFLMFTPSVICSQIVLNPCNNDDSGKKAWYRDRDGDGYGDPVQAVCEYNRPVGYVAPSSEWDCNDNNPNIYPGAPELCDGKDNNCNGSIDESPLPATPAAPVVTINCGNTVLTRGTPPLGITWYWQSSAGGTSTSNSSASVTRTSGSVYYLRGQNILTGCWGLARSVNYSINMVPATPSLVLVSNNCGESLLTRGNPPGGITWYWQSSASGTSTSNTSKSITRTSGSTYYLRARNNSNGCWGTARTVSYSINPVPATPSAPTITNNCGNTVLARGTPSSGVTWYWQNSATGTSTFNSSASITLISGSTYYLRARNNSNGCWGTARTVSYSINSVPAIPSAPTITNNCGNTVLTRGTPSSGVTWYWQSSASGTSTSNSSASITRTSGTAYYLRARNNSTGCWSSVRTINYSINQPVTWYADSDGDGFGDPSVTKSACSQPAGYVNNNTDLCPDEHGPNSGCIKMPYQAPVFSNQNYIYTRVYQIPVEDSDDIQFNEDVLEQVTYYDGLGRPMQKVAIGQSPSGKDIVNHIGYDSFGRQDKDYLPYQAGGNTANYRTDAESATVTYYKSHYGSELDLSQANPYSQKEFEASPLNRVLKQAAPGEAWQLGSGHEIEFDYQANTTADQIRLFTVSLNADYTPTLAGSGYYQPGQLYKTITRDENHSGTTKNHTTEEFKDKQGRIVLKRTYVDNTERADTYYVYDDYGNLTYVLPPKMEATTNTLATLQSLVNDLGYRYKYDYRNRLIEKQLPGKEKEYIVYNKLDQPVLTQDANLRKSDQWLFTKYDAFGRVVYTGIYTHTGEATQSQMQTALNNHYGGSTPPKQFEEKLTTKGRYHYYSNTTYPTDNLEVLTVNYYDNYTFDLAGLTVPTNSIYEQAIATNVKGLATGSKVKVLETGNWITTLTAYDEKGRVIYTATRNEYLNTTDIVMHELDFTGRVEQTKAAHIKDNNNNGITSIEVPAYTTYIDADGNIVCGAPQSNGFDGVSEDYNISGGSNAAIVTVDQFKYDHAGRLKTQVQSINGGTEELIAENTYDELGQLVQKKVGGSNGTGGLQTIDYSYNIRGWLKGINNVGGSNSSITLGTGDLFGFQINYNDPNTGGVALYNGNISQALWKTTNNDSSLKQYNYTYDALNRITSAIDNTSDQRYTLTGITYDKNGNILSLQRKGHTNEGATTFGMMDDLSYSYDNGNKLVSVTDAAITPAAVKGEFKDGNKSGNDYDYDENGNMVSDANKGITNIAYNYLNLPVQVDINNNTDNGTISYIYDAVGMKLRKIAVDNNTSITTTTDYAGNYVYENGSLKMFFHPEGYFDVTDTPPSGELEGTYVYQYKDHLGNIRLSYSDTDGNGVISANAEIIEENNYYPFGLQHKGYNNVINGTHHPYTYNGKEVQEELGVNWHDFDTRNYDVALGRWMNIDPLAEEMTRFSPYTFAFDNPIYFIDPDGMMPIGLGQMDEEKNFDFSNIDGPNYIASTVVDETGTIIDYRDDGDDNIYLNERSEENIIGKESEGSEYIVGQTIYGGDIFDDADLPDNFYVSINPNGPDQNKVTPVGSAGALEYIGIGGILKWKSLVNIFKSIFKGKKLYSKAMYKAFQKQLQQHGKKSVTKSQNKIQRRLTEHLKKLKEIKKAGGHTSSVEREIATFKAQLQAIKDVLK</sequence>
<dbReference type="PANTHER" id="PTHR32305:SF15">
    <property type="entry name" value="PROTEIN RHSA-RELATED"/>
    <property type="match status" value="1"/>
</dbReference>
<dbReference type="InterPro" id="IPR045619">
    <property type="entry name" value="DUF6443"/>
</dbReference>
<dbReference type="InterPro" id="IPR021655">
    <property type="entry name" value="Put_metal-bd"/>
</dbReference>
<dbReference type="InterPro" id="IPR050708">
    <property type="entry name" value="T6SS_VgrG/RHS"/>
</dbReference>
<dbReference type="RefSeq" id="WP_255845617.1">
    <property type="nucleotide sequence ID" value="NZ_CP094358.1"/>
</dbReference>
<feature type="domain" description="DUF6443" evidence="2">
    <location>
        <begin position="486"/>
        <end position="625"/>
    </location>
</feature>
<evidence type="ECO:0000313" key="4">
    <source>
        <dbReference type="Proteomes" id="UP000831290"/>
    </source>
</evidence>
<dbReference type="Gene3D" id="2.180.10.10">
    <property type="entry name" value="RHS repeat-associated core"/>
    <property type="match status" value="1"/>
</dbReference>
<evidence type="ECO:0000256" key="1">
    <source>
        <dbReference type="SAM" id="SignalP"/>
    </source>
</evidence>
<name>A0A9E7D146_9FLAO</name>
<feature type="signal peptide" evidence="1">
    <location>
        <begin position="1"/>
        <end position="20"/>
    </location>
</feature>
<evidence type="ECO:0000313" key="3">
    <source>
        <dbReference type="EMBL" id="UOB19000.1"/>
    </source>
</evidence>
<keyword evidence="1" id="KW-0732">Signal</keyword>
<reference evidence="3" key="1">
    <citation type="submission" date="2022-03" db="EMBL/GenBank/DDBJ databases">
        <title>Description of Abyssus ytuae gen. nov., sp. nov., a novel member of the family Flavobacteriaceae isolated from the sediment of Mariana Trench.</title>
        <authorList>
            <person name="Zhang J."/>
            <person name="Xu X."/>
        </authorList>
    </citation>
    <scope>NUCLEOTIDE SEQUENCE</scope>
    <source>
        <strain evidence="3">MT3330</strain>
    </source>
</reference>
<dbReference type="CDD" id="cd12871">
    <property type="entry name" value="Bacuni_01323_like"/>
    <property type="match status" value="1"/>
</dbReference>
<dbReference type="PANTHER" id="PTHR32305">
    <property type="match status" value="1"/>
</dbReference>